<accession>A0AAD3H751</accession>
<reference evidence="1 2" key="1">
    <citation type="journal article" date="2021" name="Sci. Rep.">
        <title>The genome of the diatom Chaetoceros tenuissimus carries an ancient integrated fragment of an extant virus.</title>
        <authorList>
            <person name="Hongo Y."/>
            <person name="Kimura K."/>
            <person name="Takaki Y."/>
            <person name="Yoshida Y."/>
            <person name="Baba S."/>
            <person name="Kobayashi G."/>
            <person name="Nagasaki K."/>
            <person name="Hano T."/>
            <person name="Tomaru Y."/>
        </authorList>
    </citation>
    <scope>NUCLEOTIDE SEQUENCE [LARGE SCALE GENOMIC DNA]</scope>
    <source>
        <strain evidence="1 2">NIES-3715</strain>
    </source>
</reference>
<evidence type="ECO:0000313" key="1">
    <source>
        <dbReference type="EMBL" id="GFH52429.1"/>
    </source>
</evidence>
<comment type="caution">
    <text evidence="1">The sequence shown here is derived from an EMBL/GenBank/DDBJ whole genome shotgun (WGS) entry which is preliminary data.</text>
</comment>
<gene>
    <name evidence="1" type="ORF">CTEN210_08905</name>
</gene>
<sequence>MRISKNFTLSCILLGRTTSFTPKFTPVITTIARNNISSTSASKLLASLEGQDSIDSKGSAVSFTVTYCQN</sequence>
<dbReference type="Proteomes" id="UP001054902">
    <property type="component" value="Unassembled WGS sequence"/>
</dbReference>
<dbReference type="EMBL" id="BLLK01000045">
    <property type="protein sequence ID" value="GFH52429.1"/>
    <property type="molecule type" value="Genomic_DNA"/>
</dbReference>
<keyword evidence="2" id="KW-1185">Reference proteome</keyword>
<proteinExistence type="predicted"/>
<protein>
    <submittedName>
        <fullName evidence="1">Uncharacterized protein</fullName>
    </submittedName>
</protein>
<evidence type="ECO:0000313" key="2">
    <source>
        <dbReference type="Proteomes" id="UP001054902"/>
    </source>
</evidence>
<organism evidence="1 2">
    <name type="scientific">Chaetoceros tenuissimus</name>
    <dbReference type="NCBI Taxonomy" id="426638"/>
    <lineage>
        <taxon>Eukaryota</taxon>
        <taxon>Sar</taxon>
        <taxon>Stramenopiles</taxon>
        <taxon>Ochrophyta</taxon>
        <taxon>Bacillariophyta</taxon>
        <taxon>Coscinodiscophyceae</taxon>
        <taxon>Chaetocerotophycidae</taxon>
        <taxon>Chaetocerotales</taxon>
        <taxon>Chaetocerotaceae</taxon>
        <taxon>Chaetoceros</taxon>
    </lineage>
</organism>
<dbReference type="AlphaFoldDB" id="A0AAD3H751"/>
<name>A0AAD3H751_9STRA</name>